<evidence type="ECO:0000256" key="1">
    <source>
        <dbReference type="ARBA" id="ARBA00007125"/>
    </source>
</evidence>
<dbReference type="PANTHER" id="PTHR30005">
    <property type="entry name" value="EXOPOLYPHOSPHATASE"/>
    <property type="match status" value="1"/>
</dbReference>
<dbReference type="Pfam" id="PF21447">
    <property type="entry name" value="Ppx-GppA_III"/>
    <property type="match status" value="1"/>
</dbReference>
<dbReference type="RefSeq" id="WP_036647098.1">
    <property type="nucleotide sequence ID" value="NZ_BAVZ01000003.1"/>
</dbReference>
<dbReference type="AlphaFoldDB" id="W7YYH0"/>
<dbReference type="Proteomes" id="UP000019364">
    <property type="component" value="Unassembled WGS sequence"/>
</dbReference>
<dbReference type="EMBL" id="BAVZ01000003">
    <property type="protein sequence ID" value="GAF07494.1"/>
    <property type="molecule type" value="Genomic_DNA"/>
</dbReference>
<dbReference type="CDD" id="cd24052">
    <property type="entry name" value="ASKHA_NBD_HpPPX-GppA-like"/>
    <property type="match status" value="1"/>
</dbReference>
<dbReference type="eggNOG" id="COG0248">
    <property type="taxonomic scope" value="Bacteria"/>
</dbReference>
<comment type="similarity">
    <text evidence="1">Belongs to the GppA/Ppx family.</text>
</comment>
<feature type="domain" description="Ppx/GppA phosphatase C-terminal" evidence="4">
    <location>
        <begin position="336"/>
        <end position="479"/>
    </location>
</feature>
<dbReference type="InterPro" id="IPR048950">
    <property type="entry name" value="Ppx_GppA_C"/>
</dbReference>
<protein>
    <submittedName>
        <fullName evidence="5">Exopolyphosphatase</fullName>
    </submittedName>
</protein>
<keyword evidence="2" id="KW-0378">Hydrolase</keyword>
<organism evidence="5 6">
    <name type="scientific">Paenibacillus pini JCM 16418</name>
    <dbReference type="NCBI Taxonomy" id="1236976"/>
    <lineage>
        <taxon>Bacteria</taxon>
        <taxon>Bacillati</taxon>
        <taxon>Bacillota</taxon>
        <taxon>Bacilli</taxon>
        <taxon>Bacillales</taxon>
        <taxon>Paenibacillaceae</taxon>
        <taxon>Paenibacillus</taxon>
    </lineage>
</organism>
<reference evidence="5 6" key="1">
    <citation type="journal article" date="2014" name="Genome Announc.">
        <title>Draft Genome Sequence of Paenibacillus pini JCM 16418T, Isolated from the Rhizosphere of Pine Tree.</title>
        <authorList>
            <person name="Yuki M."/>
            <person name="Oshima K."/>
            <person name="Suda W."/>
            <person name="Oshida Y."/>
            <person name="Kitamura K."/>
            <person name="Iida Y."/>
            <person name="Hattori M."/>
            <person name="Ohkuma M."/>
        </authorList>
    </citation>
    <scope>NUCLEOTIDE SEQUENCE [LARGE SCALE GENOMIC DNA]</scope>
    <source>
        <strain evidence="5 6">JCM 16418</strain>
    </source>
</reference>
<dbReference type="GO" id="GO:0006357">
    <property type="term" value="P:regulation of transcription by RNA polymerase II"/>
    <property type="evidence" value="ECO:0007669"/>
    <property type="project" value="TreeGrafter"/>
</dbReference>
<evidence type="ECO:0000256" key="2">
    <source>
        <dbReference type="ARBA" id="ARBA00022801"/>
    </source>
</evidence>
<dbReference type="InterPro" id="IPR030673">
    <property type="entry name" value="PyroPPase_GppA_Ppx"/>
</dbReference>
<dbReference type="InterPro" id="IPR043129">
    <property type="entry name" value="ATPase_NBD"/>
</dbReference>
<dbReference type="PANTHER" id="PTHR30005:SF0">
    <property type="entry name" value="RETROGRADE REGULATION PROTEIN 2"/>
    <property type="match status" value="1"/>
</dbReference>
<gene>
    <name evidence="5" type="ORF">JCM16418_1512</name>
</gene>
<dbReference type="SUPFAM" id="SSF53067">
    <property type="entry name" value="Actin-like ATPase domain"/>
    <property type="match status" value="2"/>
</dbReference>
<dbReference type="PIRSF" id="PIRSF001267">
    <property type="entry name" value="Pyrophosphatase_GppA_Ppx"/>
    <property type="match status" value="1"/>
</dbReference>
<dbReference type="Gene3D" id="1.10.3210.10">
    <property type="entry name" value="Hypothetical protein af1432"/>
    <property type="match status" value="1"/>
</dbReference>
<dbReference type="Gene3D" id="3.30.420.150">
    <property type="entry name" value="Exopolyphosphatase. Domain 2"/>
    <property type="match status" value="1"/>
</dbReference>
<comment type="caution">
    <text evidence="5">The sequence shown here is derived from an EMBL/GenBank/DDBJ whole genome shotgun (WGS) entry which is preliminary data.</text>
</comment>
<accession>W7YYH0</accession>
<dbReference type="Pfam" id="PF02541">
    <property type="entry name" value="Ppx-GppA"/>
    <property type="match status" value="1"/>
</dbReference>
<proteinExistence type="inferred from homology"/>
<evidence type="ECO:0000259" key="3">
    <source>
        <dbReference type="Pfam" id="PF02541"/>
    </source>
</evidence>
<feature type="domain" description="Ppx/GppA phosphatase N-terminal" evidence="3">
    <location>
        <begin position="26"/>
        <end position="306"/>
    </location>
</feature>
<evidence type="ECO:0000313" key="5">
    <source>
        <dbReference type="EMBL" id="GAF07494.1"/>
    </source>
</evidence>
<dbReference type="STRING" id="1236976.JCM16418_1512"/>
<evidence type="ECO:0000259" key="4">
    <source>
        <dbReference type="Pfam" id="PF21447"/>
    </source>
</evidence>
<evidence type="ECO:0000313" key="6">
    <source>
        <dbReference type="Proteomes" id="UP000019364"/>
    </source>
</evidence>
<keyword evidence="6" id="KW-1185">Reference proteome</keyword>
<dbReference type="Gene3D" id="3.30.420.40">
    <property type="match status" value="1"/>
</dbReference>
<dbReference type="InterPro" id="IPR050273">
    <property type="entry name" value="GppA/Ppx_hydrolase"/>
</dbReference>
<dbReference type="InterPro" id="IPR003695">
    <property type="entry name" value="Ppx_GppA_N"/>
</dbReference>
<dbReference type="GO" id="GO:0016787">
    <property type="term" value="F:hydrolase activity"/>
    <property type="evidence" value="ECO:0007669"/>
    <property type="project" value="UniProtKB-KW"/>
</dbReference>
<name>W7YYH0_9BACL</name>
<sequence length="514" mass="58109">MKDNKRIGIMDIGSNSIRLVIFETNKNGGYRALHESKESARLSEHIQEDGTLSTKAMESVASILIQYHRICETYQVHDIRVGATAAIRNATNSEAIAALLHTKTGLKIDVLSGEEEAYFGFLGVINSLDVEDGLLIDIGGGSTEITLFENRKLLHSISLPFGAVNTNLKFGKKSGDWQEDQMEALVSYVQNALENHPWIASKPNLTMIGLGGTIRALGKMDQKNRKYSLPSTHHYAMGKETIVDYYKTLPLIPLEQRKRIPGLSKQRTDLIVPGLIIFHTVFKFAQAKECMISGAGLREGMLHHWLRPEQPVEENLAVSTVESILGFESNLLRPHLEHVYKMATMLYKKLENNYEYEDEDEVSHKKLLYVSSMLYKIGTRINYYQFETHTMYWLLNAPLRGFSHREIVLSSLISSYNTKSRKQKLSIPYKDILLASDEDLIHRLGSLLKLCTAMDQSETQIIDHATAEYDQGILTLNLHSSGEAILEKREIESAAKVFTKSWDVKLQIHYSSTC</sequence>
<dbReference type="SUPFAM" id="SSF109604">
    <property type="entry name" value="HD-domain/PDEase-like"/>
    <property type="match status" value="1"/>
</dbReference>